<feature type="transmembrane region" description="Helical" evidence="2">
    <location>
        <begin position="88"/>
        <end position="110"/>
    </location>
</feature>
<dbReference type="AlphaFoldDB" id="A0A1Y3EW03"/>
<evidence type="ECO:0000313" key="3">
    <source>
        <dbReference type="EMBL" id="OUC48026.1"/>
    </source>
</evidence>
<dbReference type="EMBL" id="LVZM01003304">
    <property type="protein sequence ID" value="OUC48026.1"/>
    <property type="molecule type" value="Genomic_DNA"/>
</dbReference>
<proteinExistence type="predicted"/>
<sequence length="111" mass="12023">MGKLANNGHAGQLPRAKVSGWSATLTSSSRRAVVRSDRSRDLHLGSGYHWASVSSLSGGLVRPLAGAQWSPQKKTPFTRFLPFIHSKLVLVSFVLFTCSCAVCCFIRSAVF</sequence>
<reference evidence="3 4" key="1">
    <citation type="submission" date="2015-04" db="EMBL/GenBank/DDBJ databases">
        <title>Draft genome of the roundworm Trichinella nativa.</title>
        <authorList>
            <person name="Mitreva M."/>
        </authorList>
    </citation>
    <scope>NUCLEOTIDE SEQUENCE [LARGE SCALE GENOMIC DNA]</scope>
    <source>
        <strain evidence="3 4">ISS45</strain>
    </source>
</reference>
<keyword evidence="2" id="KW-0472">Membrane</keyword>
<keyword evidence="2" id="KW-1133">Transmembrane helix</keyword>
<evidence type="ECO:0000256" key="2">
    <source>
        <dbReference type="SAM" id="Phobius"/>
    </source>
</evidence>
<keyword evidence="2" id="KW-0812">Transmembrane</keyword>
<feature type="region of interest" description="Disordered" evidence="1">
    <location>
        <begin position="1"/>
        <end position="21"/>
    </location>
</feature>
<protein>
    <submittedName>
        <fullName evidence="3">Uncharacterized protein</fullName>
    </submittedName>
</protein>
<gene>
    <name evidence="3" type="ORF">D917_06488</name>
</gene>
<comment type="caution">
    <text evidence="3">The sequence shown here is derived from an EMBL/GenBank/DDBJ whole genome shotgun (WGS) entry which is preliminary data.</text>
</comment>
<evidence type="ECO:0000313" key="4">
    <source>
        <dbReference type="Proteomes" id="UP000243006"/>
    </source>
</evidence>
<organism evidence="3 4">
    <name type="scientific">Trichinella nativa</name>
    <dbReference type="NCBI Taxonomy" id="6335"/>
    <lineage>
        <taxon>Eukaryota</taxon>
        <taxon>Metazoa</taxon>
        <taxon>Ecdysozoa</taxon>
        <taxon>Nematoda</taxon>
        <taxon>Enoplea</taxon>
        <taxon>Dorylaimia</taxon>
        <taxon>Trichinellida</taxon>
        <taxon>Trichinellidae</taxon>
        <taxon>Trichinella</taxon>
    </lineage>
</organism>
<evidence type="ECO:0000256" key="1">
    <source>
        <dbReference type="SAM" id="MobiDB-lite"/>
    </source>
</evidence>
<name>A0A1Y3EW03_9BILA</name>
<dbReference type="Proteomes" id="UP000243006">
    <property type="component" value="Unassembled WGS sequence"/>
</dbReference>
<accession>A0A1Y3EW03</accession>